<name>A0A813AXQ3_9DINO</name>
<dbReference type="InterPro" id="IPR050951">
    <property type="entry name" value="Retrovirus_Pol_polyprotein"/>
</dbReference>
<dbReference type="Pfam" id="PF00665">
    <property type="entry name" value="rve"/>
    <property type="match status" value="1"/>
</dbReference>
<feature type="region of interest" description="Disordered" evidence="1">
    <location>
        <begin position="228"/>
        <end position="249"/>
    </location>
</feature>
<proteinExistence type="predicted"/>
<dbReference type="SUPFAM" id="SSF53098">
    <property type="entry name" value="Ribonuclease H-like"/>
    <property type="match status" value="1"/>
</dbReference>
<dbReference type="Proteomes" id="UP000601435">
    <property type="component" value="Unassembled WGS sequence"/>
</dbReference>
<feature type="compositionally biased region" description="Low complexity" evidence="1">
    <location>
        <begin position="655"/>
        <end position="679"/>
    </location>
</feature>
<dbReference type="OrthoDB" id="5978043at2759"/>
<dbReference type="GO" id="GO:0015074">
    <property type="term" value="P:DNA integration"/>
    <property type="evidence" value="ECO:0007669"/>
    <property type="project" value="InterPro"/>
</dbReference>
<sequence length="757" mass="82510">LRHGNPADIMAEAGSAVDRLSQQARVRGHTTAGPWTTDAGWDLQRPDHRRQVPGELRRERPYFLALTVPAAPWSKEARLRQSSDQLRQSRRFDLTLLNFVARLAREQIGGGRHFVFLLPAFSSAWWAPSLKRLRGHPGLRAVTALGLRFLTSSQAVVSRFLDRAVVQRCGAVKYALPQALVQAFEEEFDFESRQLDARVPVHESFETTAVPGAVDFYHDLLAVTEPGPDDLGDFEVEQDSDDEPQEPFKGEITPAIRSAVKRVHEATGHRPPKRLARALLLSARAPRSRRVSSLPPPRAVGEQMHVDLLVTEDAVGRSYIVAHATDAVSRFQQAAVLKDKSAASVIDFLMTAWVPLLGAPKQLVADQGREFVAEAFQEWASWHAAVQAPWQNGIAERSGGTLKALVAAVVADRVVIGERDMSHAVSEAVAAYNSDPTSEGVSPLQCVTGRQPAAQGSVLNNFAGRLAEHGLIDSDPNLNQRMALRESARIAMVRLHYSQSIRKAELARSREPTASQPPVPGDVVYFWRAQKLTRRGDPRVSTSSRRRRLELKRWHGPAVLIALEASGETGFPTNAFLSFKSQVTKCALEHVRAASSLEQLAANTWEEAIKELVDGLDRARGSEPAAAVPEDEPVDDDLELAAVALGNVAPSDWLPSSSPAATATMTGPSAPSTAAPGTPVGQLLQRPVLQRALGRARQQPLAMELGQHALRRGQPADFQAELRDAMMRSTLCRTSSEAGFADGPSETRRAVQETSGG</sequence>
<feature type="region of interest" description="Disordered" evidence="1">
    <location>
        <begin position="734"/>
        <end position="757"/>
    </location>
</feature>
<dbReference type="InterPro" id="IPR036397">
    <property type="entry name" value="RNaseH_sf"/>
</dbReference>
<accession>A0A813AXQ3</accession>
<dbReference type="AlphaFoldDB" id="A0A813AXQ3"/>
<feature type="region of interest" description="Disordered" evidence="1">
    <location>
        <begin position="26"/>
        <end position="46"/>
    </location>
</feature>
<feature type="region of interest" description="Disordered" evidence="1">
    <location>
        <begin position="655"/>
        <end position="680"/>
    </location>
</feature>
<evidence type="ECO:0000259" key="2">
    <source>
        <dbReference type="PROSITE" id="PS50994"/>
    </source>
</evidence>
<dbReference type="PANTHER" id="PTHR37984">
    <property type="entry name" value="PROTEIN CBG26694"/>
    <property type="match status" value="1"/>
</dbReference>
<dbReference type="GO" id="GO:0003676">
    <property type="term" value="F:nucleic acid binding"/>
    <property type="evidence" value="ECO:0007669"/>
    <property type="project" value="InterPro"/>
</dbReference>
<evidence type="ECO:0000313" key="4">
    <source>
        <dbReference type="Proteomes" id="UP000601435"/>
    </source>
</evidence>
<dbReference type="EMBL" id="CAJNJA010063912">
    <property type="protein sequence ID" value="CAE7880895.1"/>
    <property type="molecule type" value="Genomic_DNA"/>
</dbReference>
<feature type="non-terminal residue" evidence="3">
    <location>
        <position position="1"/>
    </location>
</feature>
<reference evidence="3" key="1">
    <citation type="submission" date="2021-02" db="EMBL/GenBank/DDBJ databases">
        <authorList>
            <person name="Dougan E. K."/>
            <person name="Rhodes N."/>
            <person name="Thang M."/>
            <person name="Chan C."/>
        </authorList>
    </citation>
    <scope>NUCLEOTIDE SEQUENCE</scope>
</reference>
<evidence type="ECO:0000313" key="3">
    <source>
        <dbReference type="EMBL" id="CAE7880895.1"/>
    </source>
</evidence>
<dbReference type="PROSITE" id="PS50994">
    <property type="entry name" value="INTEGRASE"/>
    <property type="match status" value="1"/>
</dbReference>
<feature type="compositionally biased region" description="Acidic residues" evidence="1">
    <location>
        <begin position="228"/>
        <end position="245"/>
    </location>
</feature>
<keyword evidence="4" id="KW-1185">Reference proteome</keyword>
<organism evidence="3 4">
    <name type="scientific">Symbiodinium necroappetens</name>
    <dbReference type="NCBI Taxonomy" id="1628268"/>
    <lineage>
        <taxon>Eukaryota</taxon>
        <taxon>Sar</taxon>
        <taxon>Alveolata</taxon>
        <taxon>Dinophyceae</taxon>
        <taxon>Suessiales</taxon>
        <taxon>Symbiodiniaceae</taxon>
        <taxon>Symbiodinium</taxon>
    </lineage>
</organism>
<dbReference type="InterPro" id="IPR001584">
    <property type="entry name" value="Integrase_cat-core"/>
</dbReference>
<dbReference type="PANTHER" id="PTHR37984:SF5">
    <property type="entry name" value="PROTEIN NYNRIN-LIKE"/>
    <property type="match status" value="1"/>
</dbReference>
<protein>
    <submittedName>
        <fullName evidence="3">Pol protein</fullName>
    </submittedName>
</protein>
<feature type="domain" description="Integrase catalytic" evidence="2">
    <location>
        <begin position="291"/>
        <end position="451"/>
    </location>
</feature>
<evidence type="ECO:0000256" key="1">
    <source>
        <dbReference type="SAM" id="MobiDB-lite"/>
    </source>
</evidence>
<comment type="caution">
    <text evidence="3">The sequence shown here is derived from an EMBL/GenBank/DDBJ whole genome shotgun (WGS) entry which is preliminary data.</text>
</comment>
<dbReference type="InterPro" id="IPR012337">
    <property type="entry name" value="RNaseH-like_sf"/>
</dbReference>
<gene>
    <name evidence="3" type="primary">pol</name>
    <name evidence="3" type="ORF">SNEC2469_LOCUS28924</name>
</gene>
<feature type="non-terminal residue" evidence="3">
    <location>
        <position position="757"/>
    </location>
</feature>
<dbReference type="Gene3D" id="3.30.420.10">
    <property type="entry name" value="Ribonuclease H-like superfamily/Ribonuclease H"/>
    <property type="match status" value="1"/>
</dbReference>